<protein>
    <submittedName>
        <fullName evidence="2">Uncharacterized protein</fullName>
    </submittedName>
</protein>
<reference evidence="2 3" key="1">
    <citation type="journal article" date="2021" name="Elife">
        <title>Chloroplast acquisition without the gene transfer in kleptoplastic sea slugs, Plakobranchus ocellatus.</title>
        <authorList>
            <person name="Maeda T."/>
            <person name="Takahashi S."/>
            <person name="Yoshida T."/>
            <person name="Shimamura S."/>
            <person name="Takaki Y."/>
            <person name="Nagai Y."/>
            <person name="Toyoda A."/>
            <person name="Suzuki Y."/>
            <person name="Arimoto A."/>
            <person name="Ishii H."/>
            <person name="Satoh N."/>
            <person name="Nishiyama T."/>
            <person name="Hasebe M."/>
            <person name="Maruyama T."/>
            <person name="Minagawa J."/>
            <person name="Obokata J."/>
            <person name="Shigenobu S."/>
        </authorList>
    </citation>
    <scope>NUCLEOTIDE SEQUENCE [LARGE SCALE GENOMIC DNA]</scope>
</reference>
<name>A0AAV4HZ97_9GAST</name>
<proteinExistence type="predicted"/>
<keyword evidence="3" id="KW-1185">Reference proteome</keyword>
<feature type="compositionally biased region" description="Basic and acidic residues" evidence="1">
    <location>
        <begin position="110"/>
        <end position="122"/>
    </location>
</feature>
<organism evidence="2 3">
    <name type="scientific">Elysia marginata</name>
    <dbReference type="NCBI Taxonomy" id="1093978"/>
    <lineage>
        <taxon>Eukaryota</taxon>
        <taxon>Metazoa</taxon>
        <taxon>Spiralia</taxon>
        <taxon>Lophotrochozoa</taxon>
        <taxon>Mollusca</taxon>
        <taxon>Gastropoda</taxon>
        <taxon>Heterobranchia</taxon>
        <taxon>Euthyneura</taxon>
        <taxon>Panpulmonata</taxon>
        <taxon>Sacoglossa</taxon>
        <taxon>Placobranchoidea</taxon>
        <taxon>Plakobranchidae</taxon>
        <taxon>Elysia</taxon>
    </lineage>
</organism>
<dbReference type="EMBL" id="BMAT01005893">
    <property type="protein sequence ID" value="GFS01806.1"/>
    <property type="molecule type" value="Genomic_DNA"/>
</dbReference>
<feature type="region of interest" description="Disordered" evidence="1">
    <location>
        <begin position="110"/>
        <end position="143"/>
    </location>
</feature>
<dbReference type="Proteomes" id="UP000762676">
    <property type="component" value="Unassembled WGS sequence"/>
</dbReference>
<feature type="compositionally biased region" description="Acidic residues" evidence="1">
    <location>
        <begin position="8"/>
        <end position="42"/>
    </location>
</feature>
<evidence type="ECO:0000313" key="3">
    <source>
        <dbReference type="Proteomes" id="UP000762676"/>
    </source>
</evidence>
<accession>A0AAV4HZ97</accession>
<comment type="caution">
    <text evidence="2">The sequence shown here is derived from an EMBL/GenBank/DDBJ whole genome shotgun (WGS) entry which is preliminary data.</text>
</comment>
<gene>
    <name evidence="2" type="ORF">ElyMa_002847100</name>
</gene>
<feature type="compositionally biased region" description="Low complexity" evidence="1">
    <location>
        <begin position="53"/>
        <end position="62"/>
    </location>
</feature>
<evidence type="ECO:0000313" key="2">
    <source>
        <dbReference type="EMBL" id="GFS01806.1"/>
    </source>
</evidence>
<feature type="region of interest" description="Disordered" evidence="1">
    <location>
        <begin position="1"/>
        <end position="87"/>
    </location>
</feature>
<sequence>MVVISTVDDNDGGDGDDDEENDDNDSGDGDDDEENDDNDGGDEVPQHRVPAVSRQGPPSIQRSPPPISFTSPKFPEDALSGSSPPPIQSLSIQRVSMTGTSYTAQRRITKADTHTENVEPRRVGNSRTATYDKAAKMPHAHII</sequence>
<dbReference type="AlphaFoldDB" id="A0AAV4HZ97"/>
<evidence type="ECO:0000256" key="1">
    <source>
        <dbReference type="SAM" id="MobiDB-lite"/>
    </source>
</evidence>